<dbReference type="ExpressionAtlas" id="F2DJF0">
    <property type="expression patterns" value="differential"/>
</dbReference>
<name>F2DJF0_HORVV</name>
<accession>F2DJF0</accession>
<protein>
    <submittedName>
        <fullName evidence="1">Predicted protein</fullName>
    </submittedName>
</protein>
<organism evidence="1">
    <name type="scientific">Hordeum vulgare subsp. vulgare</name>
    <name type="common">Domesticated barley</name>
    <dbReference type="NCBI Taxonomy" id="112509"/>
    <lineage>
        <taxon>Eukaryota</taxon>
        <taxon>Viridiplantae</taxon>
        <taxon>Streptophyta</taxon>
        <taxon>Embryophyta</taxon>
        <taxon>Tracheophyta</taxon>
        <taxon>Spermatophyta</taxon>
        <taxon>Magnoliopsida</taxon>
        <taxon>Liliopsida</taxon>
        <taxon>Poales</taxon>
        <taxon>Poaceae</taxon>
        <taxon>BOP clade</taxon>
        <taxon>Pooideae</taxon>
        <taxon>Triticodae</taxon>
        <taxon>Triticeae</taxon>
        <taxon>Hordeinae</taxon>
        <taxon>Hordeum</taxon>
    </lineage>
</organism>
<dbReference type="AlphaFoldDB" id="F2DJF0"/>
<evidence type="ECO:0000313" key="1">
    <source>
        <dbReference type="EMBL" id="BAJ95221.1"/>
    </source>
</evidence>
<dbReference type="EMBL" id="AK364018">
    <property type="protein sequence ID" value="BAJ95221.1"/>
    <property type="molecule type" value="mRNA"/>
</dbReference>
<reference evidence="1" key="1">
    <citation type="journal article" date="2011" name="Plant Physiol.">
        <title>Comprehensive sequence analysis of 24,783 barley full-length cDNAs derived from 12 clone libraries.</title>
        <authorList>
            <person name="Matsumoto T."/>
            <person name="Tanaka T."/>
            <person name="Sakai H."/>
            <person name="Amano N."/>
            <person name="Kanamori H."/>
            <person name="Kurita K."/>
            <person name="Kikuta A."/>
            <person name="Kamiya K."/>
            <person name="Yamamoto M."/>
            <person name="Ikawa H."/>
            <person name="Fujii N."/>
            <person name="Hori K."/>
            <person name="Itoh T."/>
            <person name="Sato K."/>
        </authorList>
    </citation>
    <scope>NUCLEOTIDE SEQUENCE</scope>
    <source>
        <tissue evidence="1">Shoot and root</tissue>
    </source>
</reference>
<sequence>MDTTKRCIATVIVLMLCLQLHTSADARRLSSGGGEIRLPSDGKDDPTAQVGASKLIKIDDSFYTSCPDGMVLECILIGFAPFCKCVPKKGAGLTDGSMLPSDGRGSWPCLNEGKI</sequence>
<proteinExistence type="evidence at transcript level"/>